<feature type="domain" description="GGDEF" evidence="4">
    <location>
        <begin position="955"/>
        <end position="1087"/>
    </location>
</feature>
<dbReference type="Gene3D" id="2.60.40.10">
    <property type="entry name" value="Immunoglobulins"/>
    <property type="match status" value="1"/>
</dbReference>
<dbReference type="CDD" id="cd01949">
    <property type="entry name" value="GGDEF"/>
    <property type="match status" value="1"/>
</dbReference>
<dbReference type="FunFam" id="3.30.70.270:FF:000001">
    <property type="entry name" value="Diguanylate cyclase domain protein"/>
    <property type="match status" value="1"/>
</dbReference>
<keyword evidence="3" id="KW-1133">Transmembrane helix</keyword>
<dbReference type="SUPFAM" id="SSF55073">
    <property type="entry name" value="Nucleotide cyclase"/>
    <property type="match status" value="1"/>
</dbReference>
<dbReference type="InterPro" id="IPR015943">
    <property type="entry name" value="WD40/YVTN_repeat-like_dom_sf"/>
</dbReference>
<dbReference type="EMBL" id="CP002480">
    <property type="protein sequence ID" value="ADW67236.1"/>
    <property type="molecule type" value="Genomic_DNA"/>
</dbReference>
<dbReference type="PROSITE" id="PS50887">
    <property type="entry name" value="GGDEF"/>
    <property type="match status" value="1"/>
</dbReference>
<evidence type="ECO:0000256" key="2">
    <source>
        <dbReference type="ARBA" id="ARBA00034247"/>
    </source>
</evidence>
<dbReference type="GO" id="GO:0052621">
    <property type="term" value="F:diguanylate cyclase activity"/>
    <property type="evidence" value="ECO:0007669"/>
    <property type="project" value="UniProtKB-EC"/>
</dbReference>
<dbReference type="SUPFAM" id="SSF63829">
    <property type="entry name" value="Calcium-dependent phosphotriesterase"/>
    <property type="match status" value="3"/>
</dbReference>
<dbReference type="Gene3D" id="2.130.10.10">
    <property type="entry name" value="YVTN repeat-like/Quinoprotein amine dehydrogenase"/>
    <property type="match status" value="4"/>
</dbReference>
<dbReference type="AlphaFoldDB" id="E8WV61"/>
<dbReference type="KEGG" id="acm:AciX9_0162"/>
<keyword evidence="3" id="KW-0812">Transmembrane</keyword>
<dbReference type="Pfam" id="PF00990">
    <property type="entry name" value="GGDEF"/>
    <property type="match status" value="1"/>
</dbReference>
<dbReference type="Proteomes" id="UP000000343">
    <property type="component" value="Chromosome"/>
</dbReference>
<dbReference type="eggNOG" id="COG3292">
    <property type="taxonomic scope" value="Bacteria"/>
</dbReference>
<comment type="catalytic activity">
    <reaction evidence="2">
        <text>2 GTP = 3',3'-c-di-GMP + 2 diphosphate</text>
        <dbReference type="Rhea" id="RHEA:24898"/>
        <dbReference type="ChEBI" id="CHEBI:33019"/>
        <dbReference type="ChEBI" id="CHEBI:37565"/>
        <dbReference type="ChEBI" id="CHEBI:58805"/>
        <dbReference type="EC" id="2.7.7.65"/>
    </reaction>
</comment>
<proteinExistence type="predicted"/>
<keyword evidence="3" id="KW-0472">Membrane</keyword>
<dbReference type="PANTHER" id="PTHR45138:SF9">
    <property type="entry name" value="DIGUANYLATE CYCLASE DGCM-RELATED"/>
    <property type="match status" value="1"/>
</dbReference>
<dbReference type="Pfam" id="PF07494">
    <property type="entry name" value="Reg_prop"/>
    <property type="match status" value="6"/>
</dbReference>
<evidence type="ECO:0000256" key="1">
    <source>
        <dbReference type="ARBA" id="ARBA00012528"/>
    </source>
</evidence>
<dbReference type="EC" id="2.7.7.65" evidence="1"/>
<dbReference type="InterPro" id="IPR029787">
    <property type="entry name" value="Nucleotide_cyclase"/>
</dbReference>
<reference evidence="6" key="1">
    <citation type="submission" date="2011-01" db="EMBL/GenBank/DDBJ databases">
        <title>Complete sequence of chromosome of Acidobacterium sp. MP5ACTX9.</title>
        <authorList>
            <consortium name="US DOE Joint Genome Institute"/>
            <person name="Lucas S."/>
            <person name="Copeland A."/>
            <person name="Lapidus A."/>
            <person name="Cheng J.-F."/>
            <person name="Goodwin L."/>
            <person name="Pitluck S."/>
            <person name="Teshima H."/>
            <person name="Detter J.C."/>
            <person name="Han C."/>
            <person name="Tapia R."/>
            <person name="Land M."/>
            <person name="Hauser L."/>
            <person name="Kyrpides N."/>
            <person name="Ivanova N."/>
            <person name="Ovchinnikova G."/>
            <person name="Pagani I."/>
            <person name="Rawat S.R."/>
            <person name="Mannisto M."/>
            <person name="Haggblom M.M."/>
            <person name="Woyke T."/>
        </authorList>
    </citation>
    <scope>NUCLEOTIDE SEQUENCE [LARGE SCALE GENOMIC DNA]</scope>
    <source>
        <strain evidence="6">MP5ACTX9</strain>
    </source>
</reference>
<protein>
    <recommendedName>
        <fullName evidence="1">diguanylate cyclase</fullName>
        <ecNumber evidence="1">2.7.7.65</ecNumber>
    </recommendedName>
</protein>
<organism evidence="6">
    <name type="scientific">Granulicella tundricola (strain ATCC BAA-1859 / DSM 23138 / MP5ACTX9)</name>
    <dbReference type="NCBI Taxonomy" id="1198114"/>
    <lineage>
        <taxon>Bacteria</taxon>
        <taxon>Pseudomonadati</taxon>
        <taxon>Acidobacteriota</taxon>
        <taxon>Terriglobia</taxon>
        <taxon>Terriglobales</taxon>
        <taxon>Acidobacteriaceae</taxon>
        <taxon>Granulicella</taxon>
    </lineage>
</organism>
<keyword evidence="6" id="KW-1185">Reference proteome</keyword>
<evidence type="ECO:0000256" key="3">
    <source>
        <dbReference type="SAM" id="Phobius"/>
    </source>
</evidence>
<dbReference type="InterPro" id="IPR050469">
    <property type="entry name" value="Diguanylate_Cyclase"/>
</dbReference>
<feature type="transmembrane region" description="Helical" evidence="3">
    <location>
        <begin position="864"/>
        <end position="882"/>
    </location>
</feature>
<dbReference type="OrthoDB" id="9813394at2"/>
<sequence>MVSSTMYWPQFAPDVAIQGPSALIIRSEHSAPGDTRLCRLLTFVALLAFLLATPSRPAAAQQSSFLSSQNLERIADLEFDTLNTKDGLPHQSIYSFTQDTAGYIWIATYGGLSRFDGYQLRSYTHDPAQPTSLRDNNVRVLLPAPNGDLWIGSDADGVFYYRASTDSFEDLPDAPAALKGLRVYCLISDGHGGIWAGGQFGLFHFNPNATNAAERYETFPSFAPGSTSSFTLKRVFSLFLDSHGALWVGGDPGVVMRPAGSSTFQPILGIDGEHEIGPRPYVWSFLEDHSGRLWVGCDHVGIAIYDSQSHSLRGVPGLSGAISEIGEHTVRGLIEPSPGEIWIATYGGGLVTYDTQDGFIRSFVKNSPSPAPLHNNFMRGIFKDSSGVVWMGTDNGLARINDAAGGIFQIHPSLLHPTRFSGTDVRSVGVVNGQVWVGFDQGEFGPVDQDAHVLKIEPAPGLPPSLITRREILAIKATAPDTVYVGGTGLFRVDLKSHTYRPSLDPLIDQEIVGSLCPDGNTLWAGTYNGLYALDLTTGHSQIFRHDPSDPTSISENDVRDLLLTRDGRLWISTRAGLDLRDPATGRFRSFRHLPGNPATLPGDNVRALVEDSHGRLWIATTGNGLAVLNHWSPAGTPIFHTLDTSTGLLSNSVLTVTLGLDGRIWANTSAGLSVIDPNTLTVQTYTAGDGLRSTSEKLFGSVTLPDGTLLFRSADGLLAVQPSHLEQRTYRAPLVMTAFTTADSHQSPFILAWQSMHGAVSLDPRKRGFEADVALLDYTGPESTRYSYRLQGLENDGLPNSSASDTNNQIWTELPPGLHTITFSALPPGTFTLLVRAVSRSGQGPLVESAFTINAPRAWTETLPFRLLLVLLTLGIIYVFIRLRTRVLDHRREHLEQEIELRTLELSEKSRQLELANLKLGQLAIRDSLTNLYNRRHFLDLAEAEYLRSRRSQRTFSLLLMDIDHFKLVNDTWGHFTGDAVIQMVADRISSSLRATDTAARFGGEEYIVLLPETSSPQAIQLAERIREAVAASPLQTTAQDIAITLSIGCAEFDPNATLTQLLERADKALYAAKNAGRNRIEADDATRRNESKP</sequence>
<dbReference type="Pfam" id="PF07495">
    <property type="entry name" value="Y_Y_Y"/>
    <property type="match status" value="1"/>
</dbReference>
<dbReference type="HOGENOM" id="CLU_000445_28_4_0"/>
<dbReference type="InterPro" id="IPR000160">
    <property type="entry name" value="GGDEF_dom"/>
</dbReference>
<dbReference type="PaxDb" id="1198114-AciX9_0162"/>
<dbReference type="InterPro" id="IPR043128">
    <property type="entry name" value="Rev_trsase/Diguanyl_cyclase"/>
</dbReference>
<gene>
    <name evidence="5" type="ordered locus">AciX9_0162</name>
</gene>
<dbReference type="InterPro" id="IPR011123">
    <property type="entry name" value="Y_Y_Y"/>
</dbReference>
<dbReference type="InterPro" id="IPR011110">
    <property type="entry name" value="Reg_prop"/>
</dbReference>
<evidence type="ECO:0000313" key="6">
    <source>
        <dbReference type="Proteomes" id="UP000000343"/>
    </source>
</evidence>
<dbReference type="PANTHER" id="PTHR45138">
    <property type="entry name" value="REGULATORY COMPONENTS OF SENSORY TRANSDUCTION SYSTEM"/>
    <property type="match status" value="1"/>
</dbReference>
<evidence type="ECO:0000259" key="4">
    <source>
        <dbReference type="PROSITE" id="PS50887"/>
    </source>
</evidence>
<dbReference type="STRING" id="1198114.AciX9_0162"/>
<dbReference type="GO" id="GO:1902201">
    <property type="term" value="P:negative regulation of bacterial-type flagellum-dependent cell motility"/>
    <property type="evidence" value="ECO:0007669"/>
    <property type="project" value="TreeGrafter"/>
</dbReference>
<accession>E8WV61</accession>
<dbReference type="GO" id="GO:0005886">
    <property type="term" value="C:plasma membrane"/>
    <property type="evidence" value="ECO:0007669"/>
    <property type="project" value="TreeGrafter"/>
</dbReference>
<dbReference type="InterPro" id="IPR013783">
    <property type="entry name" value="Ig-like_fold"/>
</dbReference>
<dbReference type="Gene3D" id="3.30.70.270">
    <property type="match status" value="1"/>
</dbReference>
<dbReference type="GO" id="GO:0043709">
    <property type="term" value="P:cell adhesion involved in single-species biofilm formation"/>
    <property type="evidence" value="ECO:0007669"/>
    <property type="project" value="TreeGrafter"/>
</dbReference>
<name>E8WV61_GRATM</name>
<evidence type="ECO:0000313" key="5">
    <source>
        <dbReference type="EMBL" id="ADW67236.1"/>
    </source>
</evidence>
<dbReference type="NCBIfam" id="TIGR00254">
    <property type="entry name" value="GGDEF"/>
    <property type="match status" value="1"/>
</dbReference>
<dbReference type="eggNOG" id="COG3706">
    <property type="taxonomic scope" value="Bacteria"/>
</dbReference>
<dbReference type="SMART" id="SM00267">
    <property type="entry name" value="GGDEF"/>
    <property type="match status" value="1"/>
</dbReference>